<dbReference type="Proteomes" id="UP001499854">
    <property type="component" value="Unassembled WGS sequence"/>
</dbReference>
<dbReference type="RefSeq" id="WP_344656693.1">
    <property type="nucleotide sequence ID" value="NZ_BAAAQM010000008.1"/>
</dbReference>
<protein>
    <submittedName>
        <fullName evidence="2">Oxidoreductase</fullName>
    </submittedName>
</protein>
<keyword evidence="1" id="KW-0812">Transmembrane</keyword>
<proteinExistence type="predicted"/>
<reference evidence="2 3" key="1">
    <citation type="journal article" date="2019" name="Int. J. Syst. Evol. Microbiol.">
        <title>The Global Catalogue of Microorganisms (GCM) 10K type strain sequencing project: providing services to taxonomists for standard genome sequencing and annotation.</title>
        <authorList>
            <consortium name="The Broad Institute Genomics Platform"/>
            <consortium name="The Broad Institute Genome Sequencing Center for Infectious Disease"/>
            <person name="Wu L."/>
            <person name="Ma J."/>
        </authorList>
    </citation>
    <scope>NUCLEOTIDE SEQUENCE [LARGE SCALE GENOMIC DNA]</scope>
    <source>
        <strain evidence="2 3">JCM 16013</strain>
    </source>
</reference>
<evidence type="ECO:0000313" key="2">
    <source>
        <dbReference type="EMBL" id="GAA1963254.1"/>
    </source>
</evidence>
<keyword evidence="1" id="KW-1133">Transmembrane helix</keyword>
<name>A0ABN2R408_9ACTN</name>
<keyword evidence="1" id="KW-0472">Membrane</keyword>
<organism evidence="2 3">
    <name type="scientific">Catenulispora subtropica</name>
    <dbReference type="NCBI Taxonomy" id="450798"/>
    <lineage>
        <taxon>Bacteria</taxon>
        <taxon>Bacillati</taxon>
        <taxon>Actinomycetota</taxon>
        <taxon>Actinomycetes</taxon>
        <taxon>Catenulisporales</taxon>
        <taxon>Catenulisporaceae</taxon>
        <taxon>Catenulispora</taxon>
    </lineage>
</organism>
<dbReference type="EMBL" id="BAAAQM010000008">
    <property type="protein sequence ID" value="GAA1963254.1"/>
    <property type="molecule type" value="Genomic_DNA"/>
</dbReference>
<sequence length="587" mass="63131">MRPTGLSDVEKQVRKDFLEGRRTVLTVGDPAVDDPALGGSWGPERTLRADFIRRLIEEADARRAPLRVVGARVMGPLELEYLELRYSLSFSFSHFDDEIDLHDTRLRRLNLHGTRMAGLNATQAHVDGSVVLHRAHVTGRIRLDSAVIGGSLQITDAVLSNPSGVALRADRARMTGDLAMWGTTAEGSTVLRDARTDGVVSLERAWLRAPGGEALDAARLHVGSDLMADGLRAEGLVRFSGAQTAGLLRLADAKLSSPGGIALEAYQVTVGADLQCYRGFEAEGQVRITGARVAGHVRFDEAVLHGDGKDALDARYVEVGGAARCRGLRSAGVVRFSSARVGNDVDFRESVLAAGTNAPDAGPSILILGHLRAAELTLRFAAPPEGGIHLRNAQVGVLNDDPATWPPRLALDGFAYERIAEPGSVADRIAWLKREGDSYWPGPYEQLAAVYRRQGLDGEARRVLLAKQRARRKTLSLSARPWGLVQDAAVGYGYRPERALGWLLALLITGTIVFGLHHPVASGPDKTAPFNPLIYSLDLLLPVINFGQGRAFVATGGYQWVAYLLTAAGWILATTIAAGVARAVNRA</sequence>
<gene>
    <name evidence="2" type="ORF">GCM10009838_20390</name>
</gene>
<comment type="caution">
    <text evidence="2">The sequence shown here is derived from an EMBL/GenBank/DDBJ whole genome shotgun (WGS) entry which is preliminary data.</text>
</comment>
<evidence type="ECO:0000256" key="1">
    <source>
        <dbReference type="SAM" id="Phobius"/>
    </source>
</evidence>
<evidence type="ECO:0000313" key="3">
    <source>
        <dbReference type="Proteomes" id="UP001499854"/>
    </source>
</evidence>
<feature type="transmembrane region" description="Helical" evidence="1">
    <location>
        <begin position="560"/>
        <end position="581"/>
    </location>
</feature>
<feature type="transmembrane region" description="Helical" evidence="1">
    <location>
        <begin position="499"/>
        <end position="516"/>
    </location>
</feature>
<accession>A0ABN2R408</accession>
<keyword evidence="3" id="KW-1185">Reference proteome</keyword>